<feature type="compositionally biased region" description="Basic and acidic residues" evidence="1">
    <location>
        <begin position="17"/>
        <end position="30"/>
    </location>
</feature>
<feature type="region of interest" description="Disordered" evidence="1">
    <location>
        <begin position="1"/>
        <end position="75"/>
    </location>
</feature>
<accession>A0A6A5WYS0</accession>
<proteinExistence type="predicted"/>
<feature type="compositionally biased region" description="Basic and acidic residues" evidence="1">
    <location>
        <begin position="467"/>
        <end position="488"/>
    </location>
</feature>
<feature type="compositionally biased region" description="Polar residues" evidence="1">
    <location>
        <begin position="193"/>
        <end position="209"/>
    </location>
</feature>
<feature type="compositionally biased region" description="Polar residues" evidence="1">
    <location>
        <begin position="391"/>
        <end position="404"/>
    </location>
</feature>
<dbReference type="EMBL" id="ML977558">
    <property type="protein sequence ID" value="KAF2006900.1"/>
    <property type="molecule type" value="Genomic_DNA"/>
</dbReference>
<feature type="compositionally biased region" description="Polar residues" evidence="1">
    <location>
        <begin position="282"/>
        <end position="299"/>
    </location>
</feature>
<dbReference type="AlphaFoldDB" id="A0A6A5WYS0"/>
<reference evidence="2" key="1">
    <citation type="journal article" date="2020" name="Stud. Mycol.">
        <title>101 Dothideomycetes genomes: a test case for predicting lifestyles and emergence of pathogens.</title>
        <authorList>
            <person name="Haridas S."/>
            <person name="Albert R."/>
            <person name="Binder M."/>
            <person name="Bloem J."/>
            <person name="Labutti K."/>
            <person name="Salamov A."/>
            <person name="Andreopoulos B."/>
            <person name="Baker S."/>
            <person name="Barry K."/>
            <person name="Bills G."/>
            <person name="Bluhm B."/>
            <person name="Cannon C."/>
            <person name="Castanera R."/>
            <person name="Culley D."/>
            <person name="Daum C."/>
            <person name="Ezra D."/>
            <person name="Gonzalez J."/>
            <person name="Henrissat B."/>
            <person name="Kuo A."/>
            <person name="Liang C."/>
            <person name="Lipzen A."/>
            <person name="Lutzoni F."/>
            <person name="Magnuson J."/>
            <person name="Mondo S."/>
            <person name="Nolan M."/>
            <person name="Ohm R."/>
            <person name="Pangilinan J."/>
            <person name="Park H.-J."/>
            <person name="Ramirez L."/>
            <person name="Alfaro M."/>
            <person name="Sun H."/>
            <person name="Tritt A."/>
            <person name="Yoshinaga Y."/>
            <person name="Zwiers L.-H."/>
            <person name="Turgeon B."/>
            <person name="Goodwin S."/>
            <person name="Spatafora J."/>
            <person name="Crous P."/>
            <person name="Grigoriev I."/>
        </authorList>
    </citation>
    <scope>NUCLEOTIDE SEQUENCE</scope>
    <source>
        <strain evidence="2">CBS 123094</strain>
    </source>
</reference>
<gene>
    <name evidence="2" type="ORF">P154DRAFT_517358</name>
</gene>
<sequence>MARMLGRSRSMRILRGSPKEIHQQDTDRPSPPHPVPQVELDRLKAATPVTRPENRVNTPDMLQRPKTSGGLGDRGKLFHKKVAPVMPQDSEQHGPHAFPFPSPTKSSTTTILYTAEVNEEREGVIGIALGSPTMAAHWNVTPSGTDLGTYAQGNFTQVFSNNPSHHTLPGSAGIKQEVSKPKISRWKSIFGKKNQQSQQSRTTFYQVAQTAAPATTPPPGRADSHHDEDSSIDTKAAQQSVPQAEIRSISPPTYKADIRESRKMPKGRVPPPVEKPRARTIAENSTGKPKATLTRSASSPKPPPKDGWMGSPNVPQIFLDGKSQATSPRSIGGGLLDVEIPSITMDRYSVMFSDVLKPGNRSSSLLMRRQGTDRLKPLNQLSVKKDEEESQNGTLKPQRRATSPSFPPPKSPNVTLSLFPQTNRESRTPSPRAVSINRSRPLQRSKTAPASSPNRATFKASKSLNSDVKEVSQDSRSLGQKEKEDPSKESPLPTPTPNSRLSFESDADSVTIVVGRTSDVPWKPRVEEPQWEIVNKKPTRQPSQRSDLNPLFSNPVVPSPSQLEHPSSAPLESRVNGMSKAGIEPAPRSADRVVSPRQNNATMVGVARSVSVSRAKRPEFLKPTGLVRSATSSERLVDRRALTPTLVELKNRRSERVQLVDV</sequence>
<organism evidence="2 3">
    <name type="scientific">Amniculicola lignicola CBS 123094</name>
    <dbReference type="NCBI Taxonomy" id="1392246"/>
    <lineage>
        <taxon>Eukaryota</taxon>
        <taxon>Fungi</taxon>
        <taxon>Dikarya</taxon>
        <taxon>Ascomycota</taxon>
        <taxon>Pezizomycotina</taxon>
        <taxon>Dothideomycetes</taxon>
        <taxon>Pleosporomycetidae</taxon>
        <taxon>Pleosporales</taxon>
        <taxon>Amniculicolaceae</taxon>
        <taxon>Amniculicola</taxon>
    </lineage>
</organism>
<feature type="region of interest" description="Disordered" evidence="1">
    <location>
        <begin position="354"/>
        <end position="594"/>
    </location>
</feature>
<feature type="compositionally biased region" description="Polar residues" evidence="1">
    <location>
        <begin position="412"/>
        <end position="423"/>
    </location>
</feature>
<name>A0A6A5WYS0_9PLEO</name>
<dbReference type="OrthoDB" id="5404004at2759"/>
<protein>
    <submittedName>
        <fullName evidence="2">Uncharacterized protein</fullName>
    </submittedName>
</protein>
<feature type="region of interest" description="Disordered" evidence="1">
    <location>
        <begin position="190"/>
        <end position="335"/>
    </location>
</feature>
<evidence type="ECO:0000313" key="3">
    <source>
        <dbReference type="Proteomes" id="UP000799779"/>
    </source>
</evidence>
<evidence type="ECO:0000313" key="2">
    <source>
        <dbReference type="EMBL" id="KAF2006900.1"/>
    </source>
</evidence>
<evidence type="ECO:0000256" key="1">
    <source>
        <dbReference type="SAM" id="MobiDB-lite"/>
    </source>
</evidence>
<feature type="compositionally biased region" description="Polar residues" evidence="1">
    <location>
        <begin position="436"/>
        <end position="466"/>
    </location>
</feature>
<keyword evidence="3" id="KW-1185">Reference proteome</keyword>
<feature type="region of interest" description="Disordered" evidence="1">
    <location>
        <begin position="87"/>
        <end position="106"/>
    </location>
</feature>
<dbReference type="Proteomes" id="UP000799779">
    <property type="component" value="Unassembled WGS sequence"/>
</dbReference>